<feature type="region of interest" description="Disordered" evidence="1">
    <location>
        <begin position="226"/>
        <end position="260"/>
    </location>
</feature>
<evidence type="ECO:0000313" key="3">
    <source>
        <dbReference type="Proteomes" id="UP000030653"/>
    </source>
</evidence>
<evidence type="ECO:0000313" key="2">
    <source>
        <dbReference type="EMBL" id="EJU00713.1"/>
    </source>
</evidence>
<feature type="region of interest" description="Disordered" evidence="1">
    <location>
        <begin position="315"/>
        <end position="336"/>
    </location>
</feature>
<dbReference type="Proteomes" id="UP000030653">
    <property type="component" value="Unassembled WGS sequence"/>
</dbReference>
<dbReference type="GeneID" id="63685389"/>
<feature type="region of interest" description="Disordered" evidence="1">
    <location>
        <begin position="174"/>
        <end position="196"/>
    </location>
</feature>
<accession>M5GA34</accession>
<dbReference type="RefSeq" id="XP_040627610.1">
    <property type="nucleotide sequence ID" value="XM_040770327.1"/>
</dbReference>
<feature type="compositionally biased region" description="Basic and acidic residues" evidence="1">
    <location>
        <begin position="175"/>
        <end position="187"/>
    </location>
</feature>
<dbReference type="HOGENOM" id="CLU_826448_0_0_1"/>
<gene>
    <name evidence="2" type="ORF">DACRYDRAFT_117144</name>
</gene>
<keyword evidence="3" id="KW-1185">Reference proteome</keyword>
<dbReference type="EMBL" id="JH795866">
    <property type="protein sequence ID" value="EJU00713.1"/>
    <property type="molecule type" value="Genomic_DNA"/>
</dbReference>
<sequence>MVLTDSTDEDIICSRLIGRKTDTYVDPVCSRSNTISAEHVSVVDINALARAESLSGELLQGEDGVPTRPIPIPNLEDTSTHLPTYEPPGSTIHDPSLQPEEGDFLQHELIDATTSYRHQSPRSPRDHSTALRASRLLRIATGNQTANQMGYGEYQPDLSRITPLHSSLLFLSPEAESRSKDSHKSHESNTAGHAFRAMSDFQTSSTPVLSTGYSMNTAKGVGIDASSVPPPSSMASHSAIPLEKPQPSAPSVFRGSSRKRRLGTASNMIKRPLEFFTPAPPLQCSATDDGPQRLDYPPNLSTMLDRLSEMLQPISKAASSSSLLAPPPSRPMTTSY</sequence>
<dbReference type="AlphaFoldDB" id="M5GA34"/>
<protein>
    <submittedName>
        <fullName evidence="2">Uncharacterized protein</fullName>
    </submittedName>
</protein>
<proteinExistence type="predicted"/>
<evidence type="ECO:0000256" key="1">
    <source>
        <dbReference type="SAM" id="MobiDB-lite"/>
    </source>
</evidence>
<name>M5GA34_DACPD</name>
<reference evidence="2 3" key="1">
    <citation type="journal article" date="2012" name="Science">
        <title>The Paleozoic origin of enzymatic lignin decomposition reconstructed from 31 fungal genomes.</title>
        <authorList>
            <person name="Floudas D."/>
            <person name="Binder M."/>
            <person name="Riley R."/>
            <person name="Barry K."/>
            <person name="Blanchette R.A."/>
            <person name="Henrissat B."/>
            <person name="Martinez A.T."/>
            <person name="Otillar R."/>
            <person name="Spatafora J.W."/>
            <person name="Yadav J.S."/>
            <person name="Aerts A."/>
            <person name="Benoit I."/>
            <person name="Boyd A."/>
            <person name="Carlson A."/>
            <person name="Copeland A."/>
            <person name="Coutinho P.M."/>
            <person name="de Vries R.P."/>
            <person name="Ferreira P."/>
            <person name="Findley K."/>
            <person name="Foster B."/>
            <person name="Gaskell J."/>
            <person name="Glotzer D."/>
            <person name="Gorecki P."/>
            <person name="Heitman J."/>
            <person name="Hesse C."/>
            <person name="Hori C."/>
            <person name="Igarashi K."/>
            <person name="Jurgens J.A."/>
            <person name="Kallen N."/>
            <person name="Kersten P."/>
            <person name="Kohler A."/>
            <person name="Kuees U."/>
            <person name="Kumar T.K.A."/>
            <person name="Kuo A."/>
            <person name="LaButti K."/>
            <person name="Larrondo L.F."/>
            <person name="Lindquist E."/>
            <person name="Ling A."/>
            <person name="Lombard V."/>
            <person name="Lucas S."/>
            <person name="Lundell T."/>
            <person name="Martin R."/>
            <person name="McLaughlin D.J."/>
            <person name="Morgenstern I."/>
            <person name="Morin E."/>
            <person name="Murat C."/>
            <person name="Nagy L.G."/>
            <person name="Nolan M."/>
            <person name="Ohm R.A."/>
            <person name="Patyshakuliyeva A."/>
            <person name="Rokas A."/>
            <person name="Ruiz-Duenas F.J."/>
            <person name="Sabat G."/>
            <person name="Salamov A."/>
            <person name="Samejima M."/>
            <person name="Schmutz J."/>
            <person name="Slot J.C."/>
            <person name="St John F."/>
            <person name="Stenlid J."/>
            <person name="Sun H."/>
            <person name="Sun S."/>
            <person name="Syed K."/>
            <person name="Tsang A."/>
            <person name="Wiebenga A."/>
            <person name="Young D."/>
            <person name="Pisabarro A."/>
            <person name="Eastwood D.C."/>
            <person name="Martin F."/>
            <person name="Cullen D."/>
            <person name="Grigoriev I.V."/>
            <person name="Hibbett D.S."/>
        </authorList>
    </citation>
    <scope>NUCLEOTIDE SEQUENCE [LARGE SCALE GENOMIC DNA]</scope>
    <source>
        <strain evidence="2 3">DJM-731 SS1</strain>
    </source>
</reference>
<organism evidence="2 3">
    <name type="scientific">Dacryopinax primogenitus (strain DJM 731)</name>
    <name type="common">Brown rot fungus</name>
    <dbReference type="NCBI Taxonomy" id="1858805"/>
    <lineage>
        <taxon>Eukaryota</taxon>
        <taxon>Fungi</taxon>
        <taxon>Dikarya</taxon>
        <taxon>Basidiomycota</taxon>
        <taxon>Agaricomycotina</taxon>
        <taxon>Dacrymycetes</taxon>
        <taxon>Dacrymycetales</taxon>
        <taxon>Dacrymycetaceae</taxon>
        <taxon>Dacryopinax</taxon>
    </lineage>
</organism>